<evidence type="ECO:0000256" key="1">
    <source>
        <dbReference type="RuleBase" id="RU365066"/>
    </source>
</evidence>
<dbReference type="GO" id="GO:0005789">
    <property type="term" value="C:endoplasmic reticulum membrane"/>
    <property type="evidence" value="ECO:0007669"/>
    <property type="project" value="TreeGrafter"/>
</dbReference>
<name>A0AAV1BYP3_OLDCO</name>
<keyword evidence="1" id="KW-0337">GPI-anchor biosynthesis</keyword>
<feature type="transmembrane region" description="Helical" evidence="1">
    <location>
        <begin position="306"/>
        <end position="324"/>
    </location>
</feature>
<keyword evidence="1" id="KW-0732">Signal</keyword>
<dbReference type="AlphaFoldDB" id="A0AAV1BYP3"/>
<comment type="similarity">
    <text evidence="1">Belongs to the PGAP3 family.</text>
</comment>
<keyword evidence="1" id="KW-0812">Transmembrane</keyword>
<dbReference type="PANTHER" id="PTHR13148:SF7">
    <property type="entry name" value="POST-GPI ATTACHMENT TO PROTEINS FACTOR 3"/>
    <property type="match status" value="1"/>
</dbReference>
<comment type="function">
    <text evidence="1">Involved in the lipid remodeling steps of GPI-anchor maturation.</text>
</comment>
<keyword evidence="1" id="KW-0472">Membrane</keyword>
<dbReference type="GO" id="GO:0000139">
    <property type="term" value="C:Golgi membrane"/>
    <property type="evidence" value="ECO:0007669"/>
    <property type="project" value="UniProtKB-SubCell"/>
</dbReference>
<evidence type="ECO:0000313" key="3">
    <source>
        <dbReference type="Proteomes" id="UP001161247"/>
    </source>
</evidence>
<proteinExistence type="inferred from homology"/>
<evidence type="ECO:0000313" key="2">
    <source>
        <dbReference type="EMBL" id="CAI9087993.1"/>
    </source>
</evidence>
<accession>A0AAV1BYP3</accession>
<protein>
    <recommendedName>
        <fullName evidence="1">Post-GPI attachment to proteins factor 3</fullName>
    </recommendedName>
</protein>
<sequence>MLDPRCIIFIVGFLCLARVLDASAGDADPIYRTCTGECERRGCVGETCFTPCKYLLDHSSTEAPWYMQKPLYLLWKQLDCKSECRYHCMMEREKERAVHLGPVKYHGKWPFQRLFGFQEPVSVVFSFLNLAAHFYGWLCYFILIYYKLPLKHDKPYYDFAGLWHIYGLLSMNSWFWSAVFHSREVEFTERLDYSSAVALLGFSLILSLIRSIGIKDEAGRVMVSAPLIAFTTTHILYLNNFRMDYGWNMKVCVVMGVAQLLVWAVWAGVTRHPSRWKLWIVVVGGALAMLLEIYDFPPYKGFVDAHALWHATTIPLTIIWWSFIRDDAEFQTSILVKKVK</sequence>
<dbReference type="PANTHER" id="PTHR13148">
    <property type="entry name" value="PER1-RELATED"/>
    <property type="match status" value="1"/>
</dbReference>
<reference evidence="2" key="1">
    <citation type="submission" date="2023-03" db="EMBL/GenBank/DDBJ databases">
        <authorList>
            <person name="Julca I."/>
        </authorList>
    </citation>
    <scope>NUCLEOTIDE SEQUENCE</scope>
</reference>
<feature type="transmembrane region" description="Helical" evidence="1">
    <location>
        <begin position="123"/>
        <end position="144"/>
    </location>
</feature>
<dbReference type="EMBL" id="OX459118">
    <property type="protein sequence ID" value="CAI9087993.1"/>
    <property type="molecule type" value="Genomic_DNA"/>
</dbReference>
<keyword evidence="1" id="KW-0333">Golgi apparatus</keyword>
<feature type="signal peptide" evidence="1">
    <location>
        <begin position="1"/>
        <end position="22"/>
    </location>
</feature>
<feature type="transmembrane region" description="Helical" evidence="1">
    <location>
        <begin position="156"/>
        <end position="179"/>
    </location>
</feature>
<feature type="chain" id="PRO_5043099766" description="Post-GPI attachment to proteins factor 3" evidence="1">
    <location>
        <begin position="23"/>
        <end position="340"/>
    </location>
</feature>
<dbReference type="GO" id="GO:0016788">
    <property type="term" value="F:hydrolase activity, acting on ester bonds"/>
    <property type="evidence" value="ECO:0007669"/>
    <property type="project" value="TreeGrafter"/>
</dbReference>
<comment type="subcellular location">
    <subcellularLocation>
        <location evidence="1">Golgi apparatus membrane</location>
        <topology evidence="1">Multi-pass membrane protein</topology>
    </subcellularLocation>
</comment>
<organism evidence="2 3">
    <name type="scientific">Oldenlandia corymbosa var. corymbosa</name>
    <dbReference type="NCBI Taxonomy" id="529605"/>
    <lineage>
        <taxon>Eukaryota</taxon>
        <taxon>Viridiplantae</taxon>
        <taxon>Streptophyta</taxon>
        <taxon>Embryophyta</taxon>
        <taxon>Tracheophyta</taxon>
        <taxon>Spermatophyta</taxon>
        <taxon>Magnoliopsida</taxon>
        <taxon>eudicotyledons</taxon>
        <taxon>Gunneridae</taxon>
        <taxon>Pentapetalae</taxon>
        <taxon>asterids</taxon>
        <taxon>lamiids</taxon>
        <taxon>Gentianales</taxon>
        <taxon>Rubiaceae</taxon>
        <taxon>Rubioideae</taxon>
        <taxon>Spermacoceae</taxon>
        <taxon>Hedyotis-Oldenlandia complex</taxon>
        <taxon>Oldenlandia</taxon>
    </lineage>
</organism>
<feature type="transmembrane region" description="Helical" evidence="1">
    <location>
        <begin position="245"/>
        <end position="266"/>
    </location>
</feature>
<feature type="transmembrane region" description="Helical" evidence="1">
    <location>
        <begin position="221"/>
        <end position="239"/>
    </location>
</feature>
<feature type="transmembrane region" description="Helical" evidence="1">
    <location>
        <begin position="278"/>
        <end position="294"/>
    </location>
</feature>
<dbReference type="Proteomes" id="UP001161247">
    <property type="component" value="Chromosome 1"/>
</dbReference>
<dbReference type="GO" id="GO:0006506">
    <property type="term" value="P:GPI anchor biosynthetic process"/>
    <property type="evidence" value="ECO:0007669"/>
    <property type="project" value="UniProtKB-KW"/>
</dbReference>
<keyword evidence="1" id="KW-1133">Transmembrane helix</keyword>
<dbReference type="InterPro" id="IPR007217">
    <property type="entry name" value="Per1-like"/>
</dbReference>
<gene>
    <name evidence="2" type="ORF">OLC1_LOCUS675</name>
</gene>
<dbReference type="Pfam" id="PF04080">
    <property type="entry name" value="Per1"/>
    <property type="match status" value="1"/>
</dbReference>
<keyword evidence="3" id="KW-1185">Reference proteome</keyword>
<feature type="transmembrane region" description="Helical" evidence="1">
    <location>
        <begin position="191"/>
        <end position="209"/>
    </location>
</feature>